<dbReference type="GeneID" id="109414676"/>
<feature type="region of interest" description="Disordered" evidence="3">
    <location>
        <begin position="1"/>
        <end position="38"/>
    </location>
</feature>
<dbReference type="EnsemblMetazoa" id="AALFPA23_011118.R15716">
    <property type="protein sequence ID" value="AALFPA23_011118.P15716"/>
    <property type="gene ID" value="AALFPA23_011118"/>
</dbReference>
<dbReference type="PANTHER" id="PTHR31139">
    <property type="entry name" value="ECTOPIC P GRANULES PROTEIN 5 HOMOLOG"/>
    <property type="match status" value="1"/>
</dbReference>
<dbReference type="InterPro" id="IPR059030">
    <property type="entry name" value="TPR_Epg5_mid"/>
</dbReference>
<feature type="region of interest" description="Disordered" evidence="3">
    <location>
        <begin position="66"/>
        <end position="100"/>
    </location>
</feature>
<reference evidence="7" key="1">
    <citation type="journal article" date="2015" name="Proc. Natl. Acad. Sci. U.S.A.">
        <title>Genome sequence of the Asian Tiger mosquito, Aedes albopictus, reveals insights into its biology, genetics, and evolution.</title>
        <authorList>
            <person name="Chen X.G."/>
            <person name="Jiang X."/>
            <person name="Gu J."/>
            <person name="Xu M."/>
            <person name="Wu Y."/>
            <person name="Deng Y."/>
            <person name="Zhang C."/>
            <person name="Bonizzoni M."/>
            <person name="Dermauw W."/>
            <person name="Vontas J."/>
            <person name="Armbruster P."/>
            <person name="Huang X."/>
            <person name="Yang Y."/>
            <person name="Zhang H."/>
            <person name="He W."/>
            <person name="Peng H."/>
            <person name="Liu Y."/>
            <person name="Wu K."/>
            <person name="Chen J."/>
            <person name="Lirakis M."/>
            <person name="Topalis P."/>
            <person name="Van Leeuwen T."/>
            <person name="Hall A.B."/>
            <person name="Jiang X."/>
            <person name="Thorpe C."/>
            <person name="Mueller R.L."/>
            <person name="Sun C."/>
            <person name="Waterhouse R.M."/>
            <person name="Yan G."/>
            <person name="Tu Z.J."/>
            <person name="Fang X."/>
            <person name="James A.A."/>
        </authorList>
    </citation>
    <scope>NUCLEOTIDE SEQUENCE [LARGE SCALE GENOMIC DNA]</scope>
    <source>
        <strain evidence="7">Foshan</strain>
    </source>
</reference>
<dbReference type="InterPro" id="IPR051436">
    <property type="entry name" value="Autophagy-related_EPG5"/>
</dbReference>
<dbReference type="Pfam" id="PF26106">
    <property type="entry name" value="TPR_Epg5_C"/>
    <property type="match status" value="1"/>
</dbReference>
<feature type="domain" description="Epg5-like TPR" evidence="5">
    <location>
        <begin position="1144"/>
        <end position="1333"/>
    </location>
</feature>
<evidence type="ECO:0000259" key="4">
    <source>
        <dbReference type="Pfam" id="PF26103"/>
    </source>
</evidence>
<accession>A0ABM1YQ19</accession>
<comment type="similarity">
    <text evidence="1">Belongs to the EPG5 family.</text>
</comment>
<feature type="domain" description="Epg5-like central TPR repeats" evidence="4">
    <location>
        <begin position="1601"/>
        <end position="2016"/>
    </location>
</feature>
<feature type="compositionally biased region" description="Acidic residues" evidence="3">
    <location>
        <begin position="26"/>
        <end position="37"/>
    </location>
</feature>
<dbReference type="Pfam" id="PF26103">
    <property type="entry name" value="TPR_Epg5"/>
    <property type="match status" value="1"/>
</dbReference>
<proteinExistence type="inferred from homology"/>
<reference evidence="6" key="2">
    <citation type="submission" date="2025-05" db="UniProtKB">
        <authorList>
            <consortium name="EnsemblMetazoa"/>
        </authorList>
    </citation>
    <scope>IDENTIFICATION</scope>
    <source>
        <strain evidence="6">Foshan</strain>
    </source>
</reference>
<sequence length="2526" mass="287427">MATLEKPKTKHQKKTKPKPLVLPEVPTDDLDDEDADSGEVAVDIDFPSTSTSDEAPATVAVLADEAYDDDAAKAEDEERNLTDSEKLLQSEGETSMEPVAPSAPIIEDEVSKVELMVQPPMMAQPEVVSSLYPNLQEMRIKESAPVEVGRGPVQTMTPLTRDQLAQFYRVDGEMTLAEAFEREFLARELEENDQCSSHPLYQLLQRYAKARAELSLNKLEFEALRRKCKVLASELWTMREQTFTGTDTCGDGRVLRASYRGSVATLQESTLADFSSNLKDLMKQSCFQCSQSTYEVDSTRIKIEQKIYETLNLHPVLTSLPVDAPVVLNPPFDPAQLAAAIGELRLCISILFAFLRKGITDKRFLTDVRGWTVKLVATQLRIATVHDHLFVLFHVLRSPSGIANWATSLIQLPIEGDLRWGGSEFQHILVVMACVLLPIKKRNEFLEKLKLDMNRSIDVVQEEMWAIVDSDGEDCSGSDSISELKEGDLVGLIDQVPFGMVFRALTLVDRKLDGSLRLSEDQVRGTHLLKAIAFGTIFVELLGNGLVTYDADRYRQFAKRIARLIKHTVFYVSDLYRILLERARSVQVVVDAYESTRIHLELDVFVVRAAQYIYRSRKIGTWQYLTGFPFDQLSLDALWKLYYCLHLDEFNEELISAVDTDFRALCVGEQQREKFRNGLVGMPSEDLYYLLQVFSNMALAREIGDIDFIQTVALNLFDIGYLNEYTKDFCYKAVKDLLYNIVFKHPSLVSSLLQSLKQDVAQADHSAMYIFKSLPLDRWHPQWEDFELLANWILNYGFDAVQSSTARVILIHLNYNFDSNNELFLPHDIHVRIACLITEVYSKHVPELLGNPQGLVASVSSLVKNKAAQEQFLAWCWNMVSLLRLHCMDQSSTVINGMMKNPALILRHVLELERAQQIYQGVTENRPLAVYLAILISTWGHSVPQICHKGFEQIRLLLNDHRYVVVVRCLQLITPLFLECPDSLSRCESFKSILISLIAADKYYARFTKDQFRPESNTPVTEMVKCMILSQITNYVRYGLASPTLLINIWLQCLTELPNWTKDPAILGLLDAMLGVAYQFPDAWHSTKEFFRPYFSRFEDIKASKPTGLLNLLASGPNDLFSSPSPATVFLSIFTLELEYEITEIQSRIWHEVIRGIGLPSSPKLSLETAIKKATSILGYPSFPPTSLTVFKLANLVANCTIKNFMYPIVCQLFFTIYLSRIPLSPDEERFANCFGVADRLYEYNVGLMKRIKKQLYDAECFYNSASVGESDERQRSFYNHCTRLFKAFQLWLEDTQLNKIRPQTLNLPPQFDCHRLAAIFRGNRDHWTDFIDLRGIRSDHRELADAWLKLCYRYKPVASTIVPSSPVRSLAPSLSVTDLHDVKQSIFKRLQTYDAPAPAPRLYKPTPLITPAKFSSQSSSSLISVLKSDFALLDSYARKEFHVMYNEHLLLDSCYLEQVPKLYITEDKVLYKDVSCSSKCTDPRKVLVRYKVSKLDKSLSAVLAENRSAHDALLQQESKLPDRIVMASVRIDAFLRQIVDAYRECKLSGETTMCGKLNKVGSSLFYEVVDKMNDYNQLCPLTKEVCSLGISQLGFFMQENQNNEGIKLLNIALNRPDMINLLSELLVPTSCPPQFFLRMYEFVIDSHIKRHDTQVLFVMLSKFDIVSWMNRYRPKLVDVNRLVELILRGLEGWNQKNAVLIQDVSRSQTSLVEASLTGFVQLLQRHLMHLFEYDFPEHYGDILQMSLAVCSQKKVMPQVLLDLLNSMRRRVGCQPLAFGSGLVSIKEDFRSFATKQNILSYKDLIDTTVLLTQHFQQERLNHGLHGLYPRHSDYCEVLSLLLGSVGHAAVVAAVHTYPGVLADELINWLWPSLCDMFSPWLTPYFPQNMKGQQQVANWIQQVAGDTTILPPWSELHADTAFRMVKVFEHCLQYLMDTFPSSSALLGHLFYWYELNFAHPALPRYVAVPIHTNLMNLAWDRFRPAPVHITGFSRILQQFIPEAHMFVGHIFIRVAWTPWLQQNIQSWDYQLRYQMLSSLLMIFIKISYEPNAREGLKIVTLLQEACNYPWHMLEYQGVEAVLDWFVLSAEPSVVLKMPSEGEAGDSAVLDLLQVASSMKFNTGNPLESAALQSQVQAKRILYVRTTVRLLNSCGAKYQKLLGTKPGVQAFHNAVLGLLNIVETVLLQIRSTKDREFEARNLVGEVIVSLQSQGEYTSKLFIEAIVLWTENCRTSDSYIIPSVLDSVGMCKSFSRNLYWLLEEMLFHYFGKSWLGQVTDGGEPVLDASWVKALGKVGLRTVKGFDEELLVKNRYLLVLHLLTVQRLREAGSNGERIMVLQKLFRVLEDLKVSDQTESKLILLWSLMVVVGVEIMKSSSNGQNHLLTLARYLQTCSKEAEGWGEGLLGAIGIRKDGISVRRKVVAKCLSCIVFLMFGEDSGEALEASESGPPSIDTSNRCKEYGQAMTDLKQTLANKRYGEMHTKTRAAINLIENTAMVANICENVCKIVRLFCDEHFFHSVEEVWRC</sequence>
<keyword evidence="7" id="KW-1185">Reference proteome</keyword>
<evidence type="ECO:0008006" key="8">
    <source>
        <dbReference type="Google" id="ProtNLM"/>
    </source>
</evidence>
<dbReference type="InterPro" id="IPR058750">
    <property type="entry name" value="TPR_Epg5"/>
</dbReference>
<protein>
    <recommendedName>
        <fullName evidence="8">Ectopic P granules protein 5 homolog</fullName>
    </recommendedName>
</protein>
<dbReference type="PANTHER" id="PTHR31139:SF4">
    <property type="entry name" value="ECTOPIC P GRANULES PROTEIN 5 HOMOLOG"/>
    <property type="match status" value="1"/>
</dbReference>
<organism evidence="6 7">
    <name type="scientific">Aedes albopictus</name>
    <name type="common">Asian tiger mosquito</name>
    <name type="synonym">Stegomyia albopicta</name>
    <dbReference type="NCBI Taxonomy" id="7160"/>
    <lineage>
        <taxon>Eukaryota</taxon>
        <taxon>Metazoa</taxon>
        <taxon>Ecdysozoa</taxon>
        <taxon>Arthropoda</taxon>
        <taxon>Hexapoda</taxon>
        <taxon>Insecta</taxon>
        <taxon>Pterygota</taxon>
        <taxon>Neoptera</taxon>
        <taxon>Endopterygota</taxon>
        <taxon>Diptera</taxon>
        <taxon>Nematocera</taxon>
        <taxon>Culicoidea</taxon>
        <taxon>Culicidae</taxon>
        <taxon>Culicinae</taxon>
        <taxon>Aedini</taxon>
        <taxon>Aedes</taxon>
        <taxon>Stegomyia</taxon>
    </lineage>
</organism>
<feature type="compositionally biased region" description="Basic residues" evidence="3">
    <location>
        <begin position="8"/>
        <end position="17"/>
    </location>
</feature>
<evidence type="ECO:0000256" key="2">
    <source>
        <dbReference type="ARBA" id="ARBA00023006"/>
    </source>
</evidence>
<name>A0ABM1YQ19_AEDAL</name>
<dbReference type="Proteomes" id="UP000069940">
    <property type="component" value="Unassembled WGS sequence"/>
</dbReference>
<dbReference type="Pfam" id="PF26573">
    <property type="entry name" value="TPR_Epg5_2"/>
    <property type="match status" value="1"/>
</dbReference>
<keyword evidence="2" id="KW-0072">Autophagy</keyword>
<evidence type="ECO:0000313" key="7">
    <source>
        <dbReference type="Proteomes" id="UP000069940"/>
    </source>
</evidence>
<feature type="compositionally biased region" description="Basic and acidic residues" evidence="3">
    <location>
        <begin position="70"/>
        <end position="88"/>
    </location>
</feature>
<evidence type="ECO:0000259" key="5">
    <source>
        <dbReference type="Pfam" id="PF26573"/>
    </source>
</evidence>
<dbReference type="RefSeq" id="XP_062700699.1">
    <property type="nucleotide sequence ID" value="XM_062844715.1"/>
</dbReference>
<evidence type="ECO:0000313" key="6">
    <source>
        <dbReference type="EnsemblMetazoa" id="AALFPA23_011118.P15716"/>
    </source>
</evidence>
<evidence type="ECO:0000256" key="3">
    <source>
        <dbReference type="SAM" id="MobiDB-lite"/>
    </source>
</evidence>
<evidence type="ECO:0000256" key="1">
    <source>
        <dbReference type="ARBA" id="ARBA00010948"/>
    </source>
</evidence>